<protein>
    <submittedName>
        <fullName evidence="2">Uncharacterized protein AlNc14C10G1309</fullName>
    </submittedName>
</protein>
<dbReference type="InterPro" id="IPR011989">
    <property type="entry name" value="ARM-like"/>
</dbReference>
<name>F0W2S3_9STRA</name>
<dbReference type="Gene3D" id="1.25.10.10">
    <property type="entry name" value="Leucine-rich Repeat Variant"/>
    <property type="match status" value="1"/>
</dbReference>
<dbReference type="EMBL" id="FR824055">
    <property type="protein sequence ID" value="CCA15359.1"/>
    <property type="molecule type" value="Genomic_DNA"/>
</dbReference>
<sequence length="392" mass="43527">MSANHGQEQEKLQKPVYNRLDINATNAHAEVAQYRSVTIPQISHSTENLAMPCMKPPTLSSSTHSKEPIRNPNLDSVSTRKDSTSYVDVSPRRVPPPPFRLEAHTHFNVKRTAVSRLCTVIGTKLCELDTDFKFNVSKCKWKVAFRQCDSTQRASFNIVLWTNETCGFVVEVQRRDGDMIAFMEAYAELKSTMKRNQLVAESSNSVSSINDRMPKNIDFVNLPHSENAHSDLKCISGMLDSKFEDIQLQGLFALLSFPVEESVLCGLVAVIPRILSCGQSRTVNVAKVAHAALSKFCHHADCRTAVINSGNWSYLIQNAAGGTMVDPEIQRASLHVVGALSPHFHQSLLNSDDKAAQAILQLVQRWESIDDPRLKTHAFNANLAFQKAGILA</sequence>
<gene>
    <name evidence="2" type="primary">AlNc14C10G1309</name>
    <name evidence="2" type="ORF">ALNC14_015020</name>
</gene>
<proteinExistence type="predicted"/>
<organism evidence="2">
    <name type="scientific">Albugo laibachii Nc14</name>
    <dbReference type="NCBI Taxonomy" id="890382"/>
    <lineage>
        <taxon>Eukaryota</taxon>
        <taxon>Sar</taxon>
        <taxon>Stramenopiles</taxon>
        <taxon>Oomycota</taxon>
        <taxon>Peronosporomycetes</taxon>
        <taxon>Albuginales</taxon>
        <taxon>Albuginaceae</taxon>
        <taxon>Albugo</taxon>
    </lineage>
</organism>
<evidence type="ECO:0000256" key="1">
    <source>
        <dbReference type="SAM" id="MobiDB-lite"/>
    </source>
</evidence>
<dbReference type="AlphaFoldDB" id="F0W2S3"/>
<reference evidence="2" key="2">
    <citation type="submission" date="2011-02" db="EMBL/GenBank/DDBJ databases">
        <authorList>
            <person name="MacLean D."/>
        </authorList>
    </citation>
    <scope>NUCLEOTIDE SEQUENCE</scope>
</reference>
<dbReference type="HOGENOM" id="CLU_058141_0_0_1"/>
<evidence type="ECO:0000313" key="2">
    <source>
        <dbReference type="EMBL" id="CCA15359.1"/>
    </source>
</evidence>
<dbReference type="SUPFAM" id="SSF48371">
    <property type="entry name" value="ARM repeat"/>
    <property type="match status" value="1"/>
</dbReference>
<accession>F0W2S3</accession>
<dbReference type="InterPro" id="IPR016024">
    <property type="entry name" value="ARM-type_fold"/>
</dbReference>
<feature type="region of interest" description="Disordered" evidence="1">
    <location>
        <begin position="52"/>
        <end position="92"/>
    </location>
</feature>
<reference evidence="2" key="1">
    <citation type="journal article" date="2011" name="PLoS Biol.">
        <title>Gene gain and loss during evolution of obligate parasitism in the white rust pathogen of Arabidopsis thaliana.</title>
        <authorList>
            <person name="Kemen E."/>
            <person name="Gardiner A."/>
            <person name="Schultz-Larsen T."/>
            <person name="Kemen A.C."/>
            <person name="Balmuth A.L."/>
            <person name="Robert-Seilaniantz A."/>
            <person name="Bailey K."/>
            <person name="Holub E."/>
            <person name="Studholme D.J."/>
            <person name="Maclean D."/>
            <person name="Jones J.D."/>
        </authorList>
    </citation>
    <scope>NUCLEOTIDE SEQUENCE</scope>
</reference>